<keyword evidence="3 8" id="KW-0819">tRNA processing</keyword>
<dbReference type="Gene3D" id="3.30.420.40">
    <property type="match status" value="2"/>
</dbReference>
<dbReference type="SUPFAM" id="SSF53067">
    <property type="entry name" value="Actin-like ATPase domain"/>
    <property type="match status" value="2"/>
</dbReference>
<dbReference type="InterPro" id="IPR000905">
    <property type="entry name" value="Gcp-like_dom"/>
</dbReference>
<evidence type="ECO:0000256" key="8">
    <source>
        <dbReference type="HAMAP-Rule" id="MF_01445"/>
    </source>
</evidence>
<feature type="domain" description="Gcp-like" evidence="9">
    <location>
        <begin position="31"/>
        <end position="323"/>
    </location>
</feature>
<evidence type="ECO:0000256" key="7">
    <source>
        <dbReference type="ARBA" id="ARBA00048117"/>
    </source>
</evidence>
<organism evidence="10 11">
    <name type="scientific">Candidatus Dojkabacteria bacterium CG_4_10_14_0_2_um_filter_Dojkabacteria_WS6_41_15</name>
    <dbReference type="NCBI Taxonomy" id="2014249"/>
    <lineage>
        <taxon>Bacteria</taxon>
        <taxon>Candidatus Dojkabacteria</taxon>
    </lineage>
</organism>
<dbReference type="GO" id="GO:0002949">
    <property type="term" value="P:tRNA threonylcarbamoyladenosine modification"/>
    <property type="evidence" value="ECO:0007669"/>
    <property type="project" value="UniProtKB-UniRule"/>
</dbReference>
<dbReference type="PANTHER" id="PTHR11735:SF6">
    <property type="entry name" value="TRNA N6-ADENOSINE THREONYLCARBAMOYLTRANSFERASE, MITOCHONDRIAL"/>
    <property type="match status" value="1"/>
</dbReference>
<comment type="subcellular location">
    <subcellularLocation>
        <location evidence="8">Cytoplasm</location>
    </subcellularLocation>
</comment>
<feature type="binding site" evidence="8">
    <location>
        <position position="189"/>
    </location>
    <ligand>
        <name>substrate</name>
    </ligand>
</feature>
<comment type="similarity">
    <text evidence="8">Belongs to the KAE1 / TsaD family.</text>
</comment>
<feature type="binding site" evidence="8">
    <location>
        <position position="121"/>
    </location>
    <ligand>
        <name>Fe cation</name>
        <dbReference type="ChEBI" id="CHEBI:24875"/>
    </ligand>
</feature>
<name>A0A2M7W370_9BACT</name>
<keyword evidence="1 8" id="KW-0963">Cytoplasm</keyword>
<feature type="binding site" evidence="8">
    <location>
        <position position="317"/>
    </location>
    <ligand>
        <name>Fe cation</name>
        <dbReference type="ChEBI" id="CHEBI:24875"/>
    </ligand>
</feature>
<gene>
    <name evidence="8 10" type="primary">tsaD</name>
    <name evidence="10" type="ORF">COX64_00250</name>
</gene>
<dbReference type="NCBIfam" id="TIGR03723">
    <property type="entry name" value="T6A_TsaD_YgjD"/>
    <property type="match status" value="1"/>
</dbReference>
<dbReference type="Proteomes" id="UP000228952">
    <property type="component" value="Unassembled WGS sequence"/>
</dbReference>
<evidence type="ECO:0000259" key="9">
    <source>
        <dbReference type="Pfam" id="PF00814"/>
    </source>
</evidence>
<feature type="binding site" evidence="8">
    <location>
        <position position="193"/>
    </location>
    <ligand>
        <name>substrate</name>
    </ligand>
</feature>
<dbReference type="NCBIfam" id="TIGR00329">
    <property type="entry name" value="gcp_kae1"/>
    <property type="match status" value="1"/>
</dbReference>
<dbReference type="EC" id="2.3.1.234" evidence="8"/>
<dbReference type="GO" id="GO:0005506">
    <property type="term" value="F:iron ion binding"/>
    <property type="evidence" value="ECO:0007669"/>
    <property type="project" value="UniProtKB-UniRule"/>
</dbReference>
<dbReference type="EMBL" id="PFQB01000008">
    <property type="protein sequence ID" value="PJA15814.1"/>
    <property type="molecule type" value="Genomic_DNA"/>
</dbReference>
<dbReference type="PANTHER" id="PTHR11735">
    <property type="entry name" value="TRNA N6-ADENOSINE THREONYLCARBAMOYLTRANSFERASE"/>
    <property type="match status" value="1"/>
</dbReference>
<reference evidence="11" key="1">
    <citation type="submission" date="2017-09" db="EMBL/GenBank/DDBJ databases">
        <title>Depth-based differentiation of microbial function through sediment-hosted aquifers and enrichment of novel symbionts in the deep terrestrial subsurface.</title>
        <authorList>
            <person name="Probst A.J."/>
            <person name="Ladd B."/>
            <person name="Jarett J.K."/>
            <person name="Geller-Mcgrath D.E."/>
            <person name="Sieber C.M.K."/>
            <person name="Emerson J.B."/>
            <person name="Anantharaman K."/>
            <person name="Thomas B.C."/>
            <person name="Malmstrom R."/>
            <person name="Stieglmeier M."/>
            <person name="Klingl A."/>
            <person name="Woyke T."/>
            <person name="Ryan C.M."/>
            <person name="Banfield J.F."/>
        </authorList>
    </citation>
    <scope>NUCLEOTIDE SEQUENCE [LARGE SCALE GENOMIC DNA]</scope>
</reference>
<evidence type="ECO:0000313" key="10">
    <source>
        <dbReference type="EMBL" id="PJA15814.1"/>
    </source>
</evidence>
<sequence length="333" mass="36195">MKRQKDLSVNILGIETTCDETSLALVQDGTKIIHEVTMSQVAKHAPYGGVVPELGAREHVKNIEQLGGKFFEDIKGNTISAIAVASKVGLPPAVQVGESYAHALAQALQVPLIPINHVVAHVCGIWVDDSFIVKPTFPFLGLIVSGGHTQLIDFSSPTEFDILGETLDDAIGEAFDKVASVLGLPYPGGPEIERVSEKGDSHAVTLPIPLEHDDSMNFSFAGLKTAVRTYVEKELPKQHETYKEFFVADVAASFQRVAFTHIAQKAEKALKQTGYKQLVVGGGVASSQRLTDILFSYFEEKEIKVELFVPNRKYCTDNASVIAGYASNLLEQE</sequence>
<comment type="caution">
    <text evidence="10">The sequence shown here is derived from an EMBL/GenBank/DDBJ whole genome shotgun (WGS) entry which is preliminary data.</text>
</comment>
<evidence type="ECO:0000256" key="4">
    <source>
        <dbReference type="ARBA" id="ARBA00022723"/>
    </source>
</evidence>
<dbReference type="InterPro" id="IPR017861">
    <property type="entry name" value="KAE1/TsaD"/>
</dbReference>
<dbReference type="AlphaFoldDB" id="A0A2M7W370"/>
<feature type="binding site" evidence="8">
    <location>
        <position position="117"/>
    </location>
    <ligand>
        <name>Fe cation</name>
        <dbReference type="ChEBI" id="CHEBI:24875"/>
    </ligand>
</feature>
<dbReference type="GO" id="GO:0061711">
    <property type="term" value="F:tRNA N(6)-L-threonylcarbamoyladenine synthase activity"/>
    <property type="evidence" value="ECO:0007669"/>
    <property type="project" value="UniProtKB-EC"/>
</dbReference>
<dbReference type="InterPro" id="IPR022450">
    <property type="entry name" value="TsaD"/>
</dbReference>
<dbReference type="HAMAP" id="MF_01445">
    <property type="entry name" value="TsaD"/>
    <property type="match status" value="1"/>
</dbReference>
<evidence type="ECO:0000256" key="1">
    <source>
        <dbReference type="ARBA" id="ARBA00022490"/>
    </source>
</evidence>
<dbReference type="PRINTS" id="PR00789">
    <property type="entry name" value="OSIALOPTASE"/>
</dbReference>
<comment type="cofactor">
    <cofactor evidence="8">
        <name>Fe(2+)</name>
        <dbReference type="ChEBI" id="CHEBI:29033"/>
    </cofactor>
    <text evidence="8">Binds 1 Fe(2+) ion per subunit.</text>
</comment>
<keyword evidence="6 8" id="KW-0012">Acyltransferase</keyword>
<evidence type="ECO:0000256" key="5">
    <source>
        <dbReference type="ARBA" id="ARBA00023004"/>
    </source>
</evidence>
<dbReference type="FunFam" id="3.30.420.40:FF:000040">
    <property type="entry name" value="tRNA N6-adenosine threonylcarbamoyltransferase"/>
    <property type="match status" value="1"/>
</dbReference>
<evidence type="ECO:0000256" key="2">
    <source>
        <dbReference type="ARBA" id="ARBA00022679"/>
    </source>
</evidence>
<feature type="binding site" evidence="8">
    <location>
        <begin position="143"/>
        <end position="147"/>
    </location>
    <ligand>
        <name>substrate</name>
    </ligand>
</feature>
<dbReference type="Pfam" id="PF00814">
    <property type="entry name" value="TsaD"/>
    <property type="match status" value="1"/>
</dbReference>
<dbReference type="InterPro" id="IPR043129">
    <property type="entry name" value="ATPase_NBD"/>
</dbReference>
<keyword evidence="2 8" id="KW-0808">Transferase</keyword>
<feature type="binding site" evidence="8">
    <location>
        <position position="176"/>
    </location>
    <ligand>
        <name>substrate</name>
    </ligand>
</feature>
<dbReference type="GO" id="GO:0005737">
    <property type="term" value="C:cytoplasm"/>
    <property type="evidence" value="ECO:0007669"/>
    <property type="project" value="UniProtKB-SubCell"/>
</dbReference>
<protein>
    <recommendedName>
        <fullName evidence="8">tRNA N6-adenosine threonylcarbamoyltransferase</fullName>
        <ecNumber evidence="8">2.3.1.234</ecNumber>
    </recommendedName>
    <alternativeName>
        <fullName evidence="8">N6-L-threonylcarbamoyladenine synthase</fullName>
        <shortName evidence="8">t(6)A synthase</shortName>
    </alternativeName>
    <alternativeName>
        <fullName evidence="8">t(6)A37 threonylcarbamoyladenosine biosynthesis protein TsaD</fullName>
    </alternativeName>
    <alternativeName>
        <fullName evidence="8">tRNA threonylcarbamoyladenosine biosynthesis protein TsaD</fullName>
    </alternativeName>
</protein>
<accession>A0A2M7W370</accession>
<comment type="catalytic activity">
    <reaction evidence="7 8">
        <text>L-threonylcarbamoyladenylate + adenosine(37) in tRNA = N(6)-L-threonylcarbamoyladenosine(37) in tRNA + AMP + H(+)</text>
        <dbReference type="Rhea" id="RHEA:37059"/>
        <dbReference type="Rhea" id="RHEA-COMP:10162"/>
        <dbReference type="Rhea" id="RHEA-COMP:10163"/>
        <dbReference type="ChEBI" id="CHEBI:15378"/>
        <dbReference type="ChEBI" id="CHEBI:73682"/>
        <dbReference type="ChEBI" id="CHEBI:74411"/>
        <dbReference type="ChEBI" id="CHEBI:74418"/>
        <dbReference type="ChEBI" id="CHEBI:456215"/>
        <dbReference type="EC" id="2.3.1.234"/>
    </reaction>
</comment>
<comment type="function">
    <text evidence="8">Required for the formation of a threonylcarbamoyl group on adenosine at position 37 (t(6)A37) in tRNAs that read codons beginning with adenine. Is involved in the transfer of the threonylcarbamoyl moiety of threonylcarbamoyl-AMP (TC-AMP) to the N6 group of A37, together with TsaE and TsaB. TsaD likely plays a direct catalytic role in this reaction.</text>
</comment>
<evidence type="ECO:0000256" key="6">
    <source>
        <dbReference type="ARBA" id="ARBA00023315"/>
    </source>
</evidence>
<proteinExistence type="inferred from homology"/>
<evidence type="ECO:0000256" key="3">
    <source>
        <dbReference type="ARBA" id="ARBA00022694"/>
    </source>
</evidence>
<evidence type="ECO:0000313" key="11">
    <source>
        <dbReference type="Proteomes" id="UP000228952"/>
    </source>
</evidence>
<keyword evidence="5 8" id="KW-0408">Iron</keyword>
<comment type="caution">
    <text evidence="8">Lacks conserved residue(s) required for the propagation of feature annotation.</text>
</comment>
<keyword evidence="4 8" id="KW-0479">Metal-binding</keyword>